<name>A0A6J8AS46_MYTCO</name>
<evidence type="ECO:0000313" key="3">
    <source>
        <dbReference type="Proteomes" id="UP000507470"/>
    </source>
</evidence>
<sequence>MITVSVTEVADAQSITAGGSHYDEIDMESDRNIFVSTAANAVVHSDIHLNRGTSEASREISVEAQEMVDDNRMPFTVDIVNEIPVQALQRLEFAENFTKETIAQMIRETQVLVIRETVEQVLKEKASSKHRNTSFTTSSEGDDTSIQTSGSGYLNPYQPLHIDSNLIEHPYTETTL</sequence>
<feature type="compositionally biased region" description="Polar residues" evidence="1">
    <location>
        <begin position="133"/>
        <end position="152"/>
    </location>
</feature>
<evidence type="ECO:0000313" key="2">
    <source>
        <dbReference type="EMBL" id="CAC5371042.1"/>
    </source>
</evidence>
<gene>
    <name evidence="2" type="ORF">MCOR_9650</name>
</gene>
<feature type="region of interest" description="Disordered" evidence="1">
    <location>
        <begin position="125"/>
        <end position="152"/>
    </location>
</feature>
<reference evidence="2 3" key="1">
    <citation type="submission" date="2020-06" db="EMBL/GenBank/DDBJ databases">
        <authorList>
            <person name="Li R."/>
            <person name="Bekaert M."/>
        </authorList>
    </citation>
    <scope>NUCLEOTIDE SEQUENCE [LARGE SCALE GENOMIC DNA]</scope>
    <source>
        <strain evidence="3">wild</strain>
    </source>
</reference>
<accession>A0A6J8AS46</accession>
<dbReference type="Proteomes" id="UP000507470">
    <property type="component" value="Unassembled WGS sequence"/>
</dbReference>
<dbReference type="EMBL" id="CACVKT020001743">
    <property type="protein sequence ID" value="CAC5371042.1"/>
    <property type="molecule type" value="Genomic_DNA"/>
</dbReference>
<protein>
    <submittedName>
        <fullName evidence="2">Uncharacterized protein</fullName>
    </submittedName>
</protein>
<organism evidence="2 3">
    <name type="scientific">Mytilus coruscus</name>
    <name type="common">Sea mussel</name>
    <dbReference type="NCBI Taxonomy" id="42192"/>
    <lineage>
        <taxon>Eukaryota</taxon>
        <taxon>Metazoa</taxon>
        <taxon>Spiralia</taxon>
        <taxon>Lophotrochozoa</taxon>
        <taxon>Mollusca</taxon>
        <taxon>Bivalvia</taxon>
        <taxon>Autobranchia</taxon>
        <taxon>Pteriomorphia</taxon>
        <taxon>Mytilida</taxon>
        <taxon>Mytiloidea</taxon>
        <taxon>Mytilidae</taxon>
        <taxon>Mytilinae</taxon>
        <taxon>Mytilus</taxon>
    </lineage>
</organism>
<evidence type="ECO:0000256" key="1">
    <source>
        <dbReference type="SAM" id="MobiDB-lite"/>
    </source>
</evidence>
<dbReference type="AlphaFoldDB" id="A0A6J8AS46"/>
<keyword evidence="3" id="KW-1185">Reference proteome</keyword>
<proteinExistence type="predicted"/>